<gene>
    <name evidence="1" type="ORF">DF051_17050</name>
</gene>
<evidence type="ECO:0000313" key="2">
    <source>
        <dbReference type="Proteomes" id="UP000277921"/>
    </source>
</evidence>
<dbReference type="InterPro" id="IPR003462">
    <property type="entry name" value="ODC_Mu_crystall"/>
</dbReference>
<accession>A0A3N8PTH6</accession>
<dbReference type="Pfam" id="PF02423">
    <property type="entry name" value="OCD_Mu_crystall"/>
    <property type="match status" value="1"/>
</dbReference>
<comment type="caution">
    <text evidence="1">The sequence shown here is derived from an EMBL/GenBank/DDBJ whole genome shotgun (WGS) entry which is preliminary data.</text>
</comment>
<protein>
    <submittedName>
        <fullName evidence="1">Ornithine cyclodeaminase family protein</fullName>
    </submittedName>
</protein>
<dbReference type="InterPro" id="IPR036291">
    <property type="entry name" value="NAD(P)-bd_dom_sf"/>
</dbReference>
<evidence type="ECO:0000313" key="1">
    <source>
        <dbReference type="EMBL" id="RQT14871.1"/>
    </source>
</evidence>
<dbReference type="EMBL" id="QTQV01000009">
    <property type="protein sequence ID" value="RQT14871.1"/>
    <property type="molecule type" value="Genomic_DNA"/>
</dbReference>
<dbReference type="PANTHER" id="PTHR13812:SF19">
    <property type="entry name" value="KETIMINE REDUCTASE MU-CRYSTALLIN"/>
    <property type="match status" value="1"/>
</dbReference>
<dbReference type="PIRSF" id="PIRSF001439">
    <property type="entry name" value="CryM"/>
    <property type="match status" value="1"/>
</dbReference>
<dbReference type="RefSeq" id="WP_124579891.1">
    <property type="nucleotide sequence ID" value="NZ_QTQV01000009.1"/>
</dbReference>
<organism evidence="1 2">
    <name type="scientific">Burkholderia contaminans</name>
    <dbReference type="NCBI Taxonomy" id="488447"/>
    <lineage>
        <taxon>Bacteria</taxon>
        <taxon>Pseudomonadati</taxon>
        <taxon>Pseudomonadota</taxon>
        <taxon>Betaproteobacteria</taxon>
        <taxon>Burkholderiales</taxon>
        <taxon>Burkholderiaceae</taxon>
        <taxon>Burkholderia</taxon>
        <taxon>Burkholderia cepacia complex</taxon>
    </lineage>
</organism>
<proteinExistence type="predicted"/>
<dbReference type="AlphaFoldDB" id="A0A3N8PTH6"/>
<sequence>MTLPISPPVFISSDAARAVFRWKDAVAALQATYGQPVAASAVPPRTIASSNGAWLRALPAMPPGSQYFGAKLMGMAGHAQAPGIDYVIALFDHDTSRIAGFVDGNLVTGFRTAATSAAALDRLARPGPARLAVLGSGLEASMHARAFASVRPLTEITVFSPTHARRDAFAADLHRDLGIPARAAASPEAAVDGADIVLAAARSHGERPILFGDWLTPGATVVSIGSTIPQQREIDVSVVQRSDLIVCDVPDEVLHDTGDMIAARAAGIAVERVAVSLADVMSGACAERLEASRNRLFKSVGSGLQDIVVAGLVLDLAREAGLAVPLPIAFETKPM</sequence>
<dbReference type="Gene3D" id="3.40.50.720">
    <property type="entry name" value="NAD(P)-binding Rossmann-like Domain"/>
    <property type="match status" value="1"/>
</dbReference>
<reference evidence="1 2" key="1">
    <citation type="submission" date="2018-08" db="EMBL/GenBank/DDBJ databases">
        <title>Comparative analysis of Burkholderia isolates from Puerto Rico.</title>
        <authorList>
            <person name="Hall C."/>
            <person name="Sahl J."/>
            <person name="Wagner D."/>
        </authorList>
    </citation>
    <scope>NUCLEOTIDE SEQUENCE [LARGE SCALE GENOMIC DNA]</scope>
    <source>
        <strain evidence="1 2">Bp9025</strain>
    </source>
</reference>
<dbReference type="PANTHER" id="PTHR13812">
    <property type="entry name" value="KETIMINE REDUCTASE MU-CRYSTALLIN"/>
    <property type="match status" value="1"/>
</dbReference>
<dbReference type="Gene3D" id="3.30.1780.10">
    <property type="entry name" value="ornithine cyclodeaminase, domain 1"/>
    <property type="match status" value="1"/>
</dbReference>
<dbReference type="GO" id="GO:0005737">
    <property type="term" value="C:cytoplasm"/>
    <property type="evidence" value="ECO:0007669"/>
    <property type="project" value="TreeGrafter"/>
</dbReference>
<dbReference type="SUPFAM" id="SSF51735">
    <property type="entry name" value="NAD(P)-binding Rossmann-fold domains"/>
    <property type="match status" value="1"/>
</dbReference>
<name>A0A3N8PTH6_9BURK</name>
<dbReference type="Proteomes" id="UP000277921">
    <property type="component" value="Unassembled WGS sequence"/>
</dbReference>
<dbReference type="InterPro" id="IPR023401">
    <property type="entry name" value="ODC_N"/>
</dbReference>